<keyword evidence="2" id="KW-1185">Reference proteome</keyword>
<comment type="caution">
    <text evidence="1">The sequence shown here is derived from an EMBL/GenBank/DDBJ whole genome shotgun (WGS) entry which is preliminary data.</text>
</comment>
<name>A0ACB9ZEE9_9PEZI</name>
<organism evidence="1 2">
    <name type="scientific">Hypoxylon rubiginosum</name>
    <dbReference type="NCBI Taxonomy" id="110542"/>
    <lineage>
        <taxon>Eukaryota</taxon>
        <taxon>Fungi</taxon>
        <taxon>Dikarya</taxon>
        <taxon>Ascomycota</taxon>
        <taxon>Pezizomycotina</taxon>
        <taxon>Sordariomycetes</taxon>
        <taxon>Xylariomycetidae</taxon>
        <taxon>Xylariales</taxon>
        <taxon>Hypoxylaceae</taxon>
        <taxon>Hypoxylon</taxon>
    </lineage>
</organism>
<evidence type="ECO:0000313" key="2">
    <source>
        <dbReference type="Proteomes" id="UP001497700"/>
    </source>
</evidence>
<reference evidence="1 2" key="1">
    <citation type="journal article" date="2022" name="New Phytol.">
        <title>Ecological generalism drives hyperdiversity of secondary metabolite gene clusters in xylarialean endophytes.</title>
        <authorList>
            <person name="Franco M.E.E."/>
            <person name="Wisecaver J.H."/>
            <person name="Arnold A.E."/>
            <person name="Ju Y.M."/>
            <person name="Slot J.C."/>
            <person name="Ahrendt S."/>
            <person name="Moore L.P."/>
            <person name="Eastman K.E."/>
            <person name="Scott K."/>
            <person name="Konkel Z."/>
            <person name="Mondo S.J."/>
            <person name="Kuo A."/>
            <person name="Hayes R.D."/>
            <person name="Haridas S."/>
            <person name="Andreopoulos B."/>
            <person name="Riley R."/>
            <person name="LaButti K."/>
            <person name="Pangilinan J."/>
            <person name="Lipzen A."/>
            <person name="Amirebrahimi M."/>
            <person name="Yan J."/>
            <person name="Adam C."/>
            <person name="Keymanesh K."/>
            <person name="Ng V."/>
            <person name="Louie K."/>
            <person name="Northen T."/>
            <person name="Drula E."/>
            <person name="Henrissat B."/>
            <person name="Hsieh H.M."/>
            <person name="Youens-Clark K."/>
            <person name="Lutzoni F."/>
            <person name="Miadlikowska J."/>
            <person name="Eastwood D.C."/>
            <person name="Hamelin R.C."/>
            <person name="Grigoriev I.V."/>
            <person name="U'Ren J.M."/>
        </authorList>
    </citation>
    <scope>NUCLEOTIDE SEQUENCE [LARGE SCALE GENOMIC DNA]</scope>
    <source>
        <strain evidence="1 2">CBS 119005</strain>
    </source>
</reference>
<evidence type="ECO:0000313" key="1">
    <source>
        <dbReference type="EMBL" id="KAI4869549.1"/>
    </source>
</evidence>
<gene>
    <name evidence="1" type="ORF">F4820DRAFT_382022</name>
</gene>
<accession>A0ACB9ZEE9</accession>
<proteinExistence type="predicted"/>
<protein>
    <submittedName>
        <fullName evidence="1">Uncharacterized protein</fullName>
    </submittedName>
</protein>
<sequence>MDVLGVLGACRICIANFVRVLYTIEFSFLFLSSFFHPFQIRMYNEWDELEKEKKEKSNKIDGIGLEMVCLLCYDGSHFILVLFLFFSYRVIGTADAGNSVQTVIYVSKLAAG</sequence>
<dbReference type="Proteomes" id="UP001497700">
    <property type="component" value="Unassembled WGS sequence"/>
</dbReference>
<dbReference type="EMBL" id="MU393429">
    <property type="protein sequence ID" value="KAI4869549.1"/>
    <property type="molecule type" value="Genomic_DNA"/>
</dbReference>